<dbReference type="InterPro" id="IPR011990">
    <property type="entry name" value="TPR-like_helical_dom_sf"/>
</dbReference>
<evidence type="ECO:0000256" key="1">
    <source>
        <dbReference type="SAM" id="Coils"/>
    </source>
</evidence>
<feature type="domain" description="CHAT" evidence="2">
    <location>
        <begin position="871"/>
        <end position="1191"/>
    </location>
</feature>
<comment type="caution">
    <text evidence="3">The sequence shown here is derived from an EMBL/GenBank/DDBJ whole genome shotgun (WGS) entry which is preliminary data.</text>
</comment>
<evidence type="ECO:0000313" key="3">
    <source>
        <dbReference type="EMBL" id="MBO8433008.1"/>
    </source>
</evidence>
<evidence type="ECO:0000313" key="4">
    <source>
        <dbReference type="Proteomes" id="UP000823612"/>
    </source>
</evidence>
<dbReference type="Pfam" id="PF12770">
    <property type="entry name" value="CHAT"/>
    <property type="match status" value="1"/>
</dbReference>
<accession>A0A9D9DT16</accession>
<name>A0A9D9DT16_9BACT</name>
<gene>
    <name evidence="3" type="ORF">IAB08_06925</name>
</gene>
<keyword evidence="1" id="KW-0175">Coiled coil</keyword>
<dbReference type="AlphaFoldDB" id="A0A9D9DT16"/>
<reference evidence="3" key="1">
    <citation type="submission" date="2020-10" db="EMBL/GenBank/DDBJ databases">
        <authorList>
            <person name="Gilroy R."/>
        </authorList>
    </citation>
    <scope>NUCLEOTIDE SEQUENCE</scope>
    <source>
        <strain evidence="3">2889</strain>
    </source>
</reference>
<reference evidence="3" key="2">
    <citation type="journal article" date="2021" name="PeerJ">
        <title>Extensive microbial diversity within the chicken gut microbiome revealed by metagenomics and culture.</title>
        <authorList>
            <person name="Gilroy R."/>
            <person name="Ravi A."/>
            <person name="Getino M."/>
            <person name="Pursley I."/>
            <person name="Horton D.L."/>
            <person name="Alikhan N.F."/>
            <person name="Baker D."/>
            <person name="Gharbi K."/>
            <person name="Hall N."/>
            <person name="Watson M."/>
            <person name="Adriaenssens E.M."/>
            <person name="Foster-Nyarko E."/>
            <person name="Jarju S."/>
            <person name="Secka A."/>
            <person name="Antonio M."/>
            <person name="Oren A."/>
            <person name="Chaudhuri R.R."/>
            <person name="La Ragione R."/>
            <person name="Hildebrand F."/>
            <person name="Pallen M.J."/>
        </authorList>
    </citation>
    <scope>NUCLEOTIDE SEQUENCE</scope>
    <source>
        <strain evidence="3">2889</strain>
    </source>
</reference>
<dbReference type="Gene3D" id="1.25.40.10">
    <property type="entry name" value="Tetratricopeptide repeat domain"/>
    <property type="match status" value="2"/>
</dbReference>
<organism evidence="3 4">
    <name type="scientific">Candidatus Pullibacteroides excrementavium</name>
    <dbReference type="NCBI Taxonomy" id="2840905"/>
    <lineage>
        <taxon>Bacteria</taxon>
        <taxon>Pseudomonadati</taxon>
        <taxon>Bacteroidota</taxon>
        <taxon>Bacteroidia</taxon>
        <taxon>Bacteroidales</taxon>
        <taxon>Candidatus Pullibacteroides</taxon>
    </lineage>
</organism>
<dbReference type="InterPro" id="IPR024983">
    <property type="entry name" value="CHAT_dom"/>
</dbReference>
<evidence type="ECO:0000259" key="2">
    <source>
        <dbReference type="Pfam" id="PF12770"/>
    </source>
</evidence>
<dbReference type="PANTHER" id="PTHR10098">
    <property type="entry name" value="RAPSYN-RELATED"/>
    <property type="match status" value="1"/>
</dbReference>
<sequence length="1192" mass="134869">MQQVRTLAAQQRMEEAIALAESQRDLMLAVCPEAYHRILIPLYAVTGQYESCFENMLAVREIQQGENPRQRYRYLLLEDAALTAMVESDTASCNLLIQWFLKEYSTDPAKMDTLYTGLHQFGPRYLAGGGERAALWLYDNMLQDCALAIGENTEMYMTVCMMAASTFSDAAYPDYAIQYLEKALASARQLWSNPHDYIGLYRSLFSACLAAGEYAKAAQYIDDYMEYTEIREDLARLSYFRCLLDIYLGEFSKAYTNLQQNQENYIAILSLLMGEDMIRANLANAMAVAALNLGYYEESERHALSMIALPLDKNPEYKALAYTYLAFCRLTRHDFPQVAANLEKAEKYFAASSNERIQRSYHAGFLRVRAACWAAQGDYAKAVEILRKANGWVSENAPELILAQWRNLIDMAYYYGAAGNEESRIDCLLQAEELVSAAWGTENPDYVELINQRVGFYSDLNLFDGIGLEVLWGSGIMDSISNLETINHYSAYYFLTLSDASLVEQDYHKAVNHALMASVLYQELYPEQVTVDVIHAWYNIAYAAMESGALEEADSLYALCEAELQSGPDAVHSQTRHSATGMQALPADWMRMKAQVLSGRGLCRLKQQDYAVADNFFTQAMEAWEDGQGQDENYYRTLSLQLISCYMQGDFAKAVPLFRQYDRFLRHDLGAKSLLLTESDMAAYIANAQEIYKLAFYYGQPCVAADSSFSRDLYDAALFSKAILLWTSSQWRNRALSALDSETQSLWAEWQRLQKEDGQDAMAELEKSMDILRLENRLHQQLGQEGIYERLASVSSEGIKRSLPGNTLAVEFVYAQGFEADARNLTASEGSYWALLLRRGWSRPVLVYLCQEKELEQMMNQGYRVYSGYLAGKVYDKIVRPMLPYLQESDTIYFASAGILNRLNLDVLFSTQEETAGKYVLRQLLSTREILQREEKHARSLALAVLYGGLVYEDGTVQSATSSNFQGYDSLSRQGWRYLPESKEEVEFIAGELASAGIPVKLYTGMEGTEASFKTLSGSPVSLLHMATHGFFVPNGEARDETYFEQFRLGHFPDRSIDPLQRSGLILSGGQRAWLLGDADEEDDGILTAKEIADMHFDSLSIVVLSACETALGDIAQEGVWGLQWAFKLAGADCMLMSLWEVNDQATSLLMREFYKQLLLGKPKREAFRMAQEKVKAWNPSPYYWAAFLMIE</sequence>
<dbReference type="SUPFAM" id="SSF48452">
    <property type="entry name" value="TPR-like"/>
    <property type="match status" value="1"/>
</dbReference>
<proteinExistence type="predicted"/>
<feature type="coiled-coil region" evidence="1">
    <location>
        <begin position="755"/>
        <end position="782"/>
    </location>
</feature>
<protein>
    <submittedName>
        <fullName evidence="3">CHAT domain-containing protein</fullName>
    </submittedName>
</protein>
<dbReference type="EMBL" id="JADIMZ010000102">
    <property type="protein sequence ID" value="MBO8433008.1"/>
    <property type="molecule type" value="Genomic_DNA"/>
</dbReference>
<dbReference type="Proteomes" id="UP000823612">
    <property type="component" value="Unassembled WGS sequence"/>
</dbReference>